<dbReference type="Gene3D" id="2.170.130.10">
    <property type="entry name" value="TonB-dependent receptor, plug domain"/>
    <property type="match status" value="1"/>
</dbReference>
<evidence type="ECO:0000256" key="10">
    <source>
        <dbReference type="PROSITE-ProRule" id="PRU01360"/>
    </source>
</evidence>
<dbReference type="Gene3D" id="2.40.170.20">
    <property type="entry name" value="TonB-dependent receptor, beta-barrel domain"/>
    <property type="match status" value="1"/>
</dbReference>
<keyword evidence="8 10" id="KW-0472">Membrane</keyword>
<dbReference type="InterPro" id="IPR036942">
    <property type="entry name" value="Beta-barrel_TonB_sf"/>
</dbReference>
<evidence type="ECO:0000256" key="2">
    <source>
        <dbReference type="ARBA" id="ARBA00022448"/>
    </source>
</evidence>
<dbReference type="GO" id="GO:0044718">
    <property type="term" value="P:siderophore transmembrane transport"/>
    <property type="evidence" value="ECO:0007669"/>
    <property type="project" value="TreeGrafter"/>
</dbReference>
<keyword evidence="5 12" id="KW-0732">Signal</keyword>
<reference evidence="15 16" key="1">
    <citation type="submission" date="2020-09" db="EMBL/GenBank/DDBJ databases">
        <title>Complete genome sequence of an Arctic sea ice bacterium Marinomonas arctica BSI20414.</title>
        <authorList>
            <person name="Liao L."/>
            <person name="Chen B."/>
        </authorList>
    </citation>
    <scope>NUCLEOTIDE SEQUENCE [LARGE SCALE GENOMIC DNA]</scope>
    <source>
        <strain evidence="15 16">BSI20414</strain>
    </source>
</reference>
<keyword evidence="7 11" id="KW-0798">TonB box</keyword>
<keyword evidence="4 10" id="KW-0812">Transmembrane</keyword>
<keyword evidence="9 10" id="KW-0998">Cell outer membrane</keyword>
<evidence type="ECO:0000259" key="13">
    <source>
        <dbReference type="Pfam" id="PF00593"/>
    </source>
</evidence>
<sequence>MIPSPRHYKLTALATLISAAAHSSILLAEDTLTEDSINLDQLVVTASGNDIDIKDAPASISVITREDIERTPTTSLSELLGELPGASGGYTNAGAGSKISFRGMPSQYTLIMVDGKRVGGSSLTGYRANLVGQDLDWISTEMIERIEIIRGPMSTLYGSEAMGGVVNIITRKIPAKWGGSVSTNYQKPDSGSFGDTTQVGANIAGPLSDSVGLKIGLNKTERDADTNARGSSGFDNNSVNTALNWEVNKNHTLKFDFNYGLQKSDSAPNAEYEQYRVGELEHRGYGIGYEGYLGNVKNTINLYHNQYNNNDQALPNGRGGYSTGDSEANETVLDAKTNIPMSLGVDQDLTLGLQYKTEDIYNRSIIGNLSEDKDGNSITPELNPDGWSGSLFAEDQLYLKDNLTLTLGARLDKTDGFDAHLSPRAYLVYHPSHIWTIKGGISQGFRAPTLLERSPSSGTFSRGNGCTSLVALGYTGGGCTMLGNPDLEPEVSTNYEVGFIFENAGYQFDATYFYTDIEDLIQNNLYGIIDGQWYTIQRNVGAAKTSGIETTFTAPIVSTVNLKSNLTYMIESERKDNNEPLLLVPEVTANVGLYWDVNEQWNTFTKVQYLGKQAYNTEDEIRFAKAYTTLDVGTTFQVNKSVSLRAGVENLTGTIVRTGDDHGDGNPRVYYMGLTSRF</sequence>
<evidence type="ECO:0000256" key="5">
    <source>
        <dbReference type="ARBA" id="ARBA00022729"/>
    </source>
</evidence>
<evidence type="ECO:0000256" key="8">
    <source>
        <dbReference type="ARBA" id="ARBA00023136"/>
    </source>
</evidence>
<dbReference type="Pfam" id="PF00593">
    <property type="entry name" value="TonB_dep_Rec_b-barrel"/>
    <property type="match status" value="1"/>
</dbReference>
<dbReference type="InterPro" id="IPR037066">
    <property type="entry name" value="Plug_dom_sf"/>
</dbReference>
<dbReference type="AlphaFoldDB" id="A0A7H1J8B1"/>
<dbReference type="GO" id="GO:0009279">
    <property type="term" value="C:cell outer membrane"/>
    <property type="evidence" value="ECO:0007669"/>
    <property type="project" value="UniProtKB-SubCell"/>
</dbReference>
<dbReference type="RefSeq" id="WP_111607056.1">
    <property type="nucleotide sequence ID" value="NZ_BMLJ01000004.1"/>
</dbReference>
<dbReference type="InterPro" id="IPR012910">
    <property type="entry name" value="Plug_dom"/>
</dbReference>
<keyword evidence="16" id="KW-1185">Reference proteome</keyword>
<feature type="domain" description="TonB-dependent receptor-like beta-barrel" evidence="13">
    <location>
        <begin position="228"/>
        <end position="651"/>
    </location>
</feature>
<evidence type="ECO:0000256" key="4">
    <source>
        <dbReference type="ARBA" id="ARBA00022692"/>
    </source>
</evidence>
<dbReference type="PROSITE" id="PS52016">
    <property type="entry name" value="TONB_DEPENDENT_REC_3"/>
    <property type="match status" value="1"/>
</dbReference>
<dbReference type="KEGG" id="mard:IBG28_03490"/>
<dbReference type="Pfam" id="PF07715">
    <property type="entry name" value="Plug"/>
    <property type="match status" value="1"/>
</dbReference>
<evidence type="ECO:0000256" key="6">
    <source>
        <dbReference type="ARBA" id="ARBA00023065"/>
    </source>
</evidence>
<evidence type="ECO:0000313" key="16">
    <source>
        <dbReference type="Proteomes" id="UP000516370"/>
    </source>
</evidence>
<comment type="similarity">
    <text evidence="10 11">Belongs to the TonB-dependent receptor family.</text>
</comment>
<dbReference type="InterPro" id="IPR039426">
    <property type="entry name" value="TonB-dep_rcpt-like"/>
</dbReference>
<keyword evidence="2 10" id="KW-0813">Transport</keyword>
<dbReference type="SUPFAM" id="SSF56935">
    <property type="entry name" value="Porins"/>
    <property type="match status" value="1"/>
</dbReference>
<evidence type="ECO:0000256" key="7">
    <source>
        <dbReference type="ARBA" id="ARBA00023077"/>
    </source>
</evidence>
<keyword evidence="15" id="KW-0675">Receptor</keyword>
<dbReference type="PANTHER" id="PTHR30069:SF53">
    <property type="entry name" value="COLICIN I RECEPTOR-RELATED"/>
    <property type="match status" value="1"/>
</dbReference>
<evidence type="ECO:0000256" key="1">
    <source>
        <dbReference type="ARBA" id="ARBA00004571"/>
    </source>
</evidence>
<evidence type="ECO:0000259" key="14">
    <source>
        <dbReference type="Pfam" id="PF07715"/>
    </source>
</evidence>
<evidence type="ECO:0000256" key="12">
    <source>
        <dbReference type="SAM" id="SignalP"/>
    </source>
</evidence>
<evidence type="ECO:0000256" key="3">
    <source>
        <dbReference type="ARBA" id="ARBA00022452"/>
    </source>
</evidence>
<dbReference type="Proteomes" id="UP000516370">
    <property type="component" value="Chromosome"/>
</dbReference>
<evidence type="ECO:0000256" key="11">
    <source>
        <dbReference type="RuleBase" id="RU003357"/>
    </source>
</evidence>
<feature type="domain" description="TonB-dependent receptor plug" evidence="14">
    <location>
        <begin position="53"/>
        <end position="165"/>
    </location>
</feature>
<organism evidence="15 16">
    <name type="scientific">Marinomonas arctica</name>
    <dbReference type="NCBI Taxonomy" id="383750"/>
    <lineage>
        <taxon>Bacteria</taxon>
        <taxon>Pseudomonadati</taxon>
        <taxon>Pseudomonadota</taxon>
        <taxon>Gammaproteobacteria</taxon>
        <taxon>Oceanospirillales</taxon>
        <taxon>Oceanospirillaceae</taxon>
        <taxon>Marinomonas</taxon>
    </lineage>
</organism>
<accession>A0A7H1J8B1</accession>
<feature type="chain" id="PRO_5028882181" evidence="12">
    <location>
        <begin position="29"/>
        <end position="678"/>
    </location>
</feature>
<dbReference type="InterPro" id="IPR000531">
    <property type="entry name" value="Beta-barrel_TonB"/>
</dbReference>
<protein>
    <submittedName>
        <fullName evidence="15">TonB-dependent receptor</fullName>
    </submittedName>
</protein>
<evidence type="ECO:0000256" key="9">
    <source>
        <dbReference type="ARBA" id="ARBA00023237"/>
    </source>
</evidence>
<dbReference type="EMBL" id="CP061081">
    <property type="protein sequence ID" value="QNT06727.1"/>
    <property type="molecule type" value="Genomic_DNA"/>
</dbReference>
<comment type="subcellular location">
    <subcellularLocation>
        <location evidence="1 10">Cell outer membrane</location>
        <topology evidence="1 10">Multi-pass membrane protein</topology>
    </subcellularLocation>
</comment>
<dbReference type="OrthoDB" id="9764669at2"/>
<feature type="signal peptide" evidence="12">
    <location>
        <begin position="1"/>
        <end position="28"/>
    </location>
</feature>
<keyword evidence="3 10" id="KW-1134">Transmembrane beta strand</keyword>
<gene>
    <name evidence="15" type="ORF">IBG28_03490</name>
</gene>
<dbReference type="GO" id="GO:0015344">
    <property type="term" value="F:siderophore uptake transmembrane transporter activity"/>
    <property type="evidence" value="ECO:0007669"/>
    <property type="project" value="TreeGrafter"/>
</dbReference>
<name>A0A7H1J8B1_9GAMM</name>
<keyword evidence="6" id="KW-0406">Ion transport</keyword>
<dbReference type="CDD" id="cd01347">
    <property type="entry name" value="ligand_gated_channel"/>
    <property type="match status" value="1"/>
</dbReference>
<proteinExistence type="inferred from homology"/>
<evidence type="ECO:0000313" key="15">
    <source>
        <dbReference type="EMBL" id="QNT06727.1"/>
    </source>
</evidence>
<dbReference type="PANTHER" id="PTHR30069">
    <property type="entry name" value="TONB-DEPENDENT OUTER MEMBRANE RECEPTOR"/>
    <property type="match status" value="1"/>
</dbReference>